<evidence type="ECO:0000256" key="1">
    <source>
        <dbReference type="SAM" id="Phobius"/>
    </source>
</evidence>
<sequence>MNNAYPVGRMKFSSQSPEEILKLLAIIIALRLLCFIIIAIIIALCLTIAVITLVLGSDDVETILNVVDALCHSILSSSKWFSFVPKVVRDLRLALALCKLVKSAL</sequence>
<protein>
    <submittedName>
        <fullName evidence="2">Uncharacterized protein</fullName>
    </submittedName>
</protein>
<evidence type="ECO:0000313" key="2">
    <source>
        <dbReference type="EMBL" id="ABU82076.1"/>
    </source>
</evidence>
<dbReference type="GeneID" id="5561835"/>
<keyword evidence="1" id="KW-0812">Transmembrane</keyword>
<reference evidence="2 3" key="1">
    <citation type="journal article" date="2008" name="Genome Biol.">
        <title>A genomic analysis of the archaeal system Ignicoccus hospitalis-Nanoarchaeum equitans.</title>
        <authorList>
            <person name="Podar M."/>
            <person name="Anderson I."/>
            <person name="Makarova K.S."/>
            <person name="Elkins J.G."/>
            <person name="Ivanova N."/>
            <person name="Wall M.A."/>
            <person name="Lykidis A."/>
            <person name="Mavromatis K."/>
            <person name="Sun H."/>
            <person name="Hudson M.E."/>
            <person name="Chen W."/>
            <person name="Deciu C."/>
            <person name="Hutchison D."/>
            <person name="Eads J.R."/>
            <person name="Anderson A."/>
            <person name="Fernandes F."/>
            <person name="Szeto E."/>
            <person name="Lapidus A."/>
            <person name="Kyrpides N.C."/>
            <person name="Saier M.H.Jr."/>
            <person name="Richardson P.M."/>
            <person name="Rachel R."/>
            <person name="Huber H."/>
            <person name="Eisen J.A."/>
            <person name="Koonin E.V."/>
            <person name="Keller M."/>
            <person name="Stetter K.O."/>
        </authorList>
    </citation>
    <scope>NUCLEOTIDE SEQUENCE [LARGE SCALE GENOMIC DNA]</scope>
    <source>
        <strain evidence="3">KIN4/I / DSM 18386 / JCM 14125</strain>
    </source>
</reference>
<gene>
    <name evidence="2" type="ordered locus">Igni_0896</name>
</gene>
<keyword evidence="3" id="KW-1185">Reference proteome</keyword>
<organism evidence="2 3">
    <name type="scientific">Ignicoccus hospitalis (strain KIN4/I / DSM 18386 / JCM 14125)</name>
    <dbReference type="NCBI Taxonomy" id="453591"/>
    <lineage>
        <taxon>Archaea</taxon>
        <taxon>Thermoproteota</taxon>
        <taxon>Thermoprotei</taxon>
        <taxon>Desulfurococcales</taxon>
        <taxon>Desulfurococcaceae</taxon>
        <taxon>Ignicoccus</taxon>
    </lineage>
</organism>
<feature type="transmembrane region" description="Helical" evidence="1">
    <location>
        <begin position="21"/>
        <end position="54"/>
    </location>
</feature>
<dbReference type="Proteomes" id="UP000000262">
    <property type="component" value="Chromosome"/>
</dbReference>
<dbReference type="AlphaFoldDB" id="A8AAX4"/>
<dbReference type="KEGG" id="iho:Igni_0896"/>
<name>A8AAX4_IGNH4</name>
<evidence type="ECO:0000313" key="3">
    <source>
        <dbReference type="Proteomes" id="UP000000262"/>
    </source>
</evidence>
<keyword evidence="1" id="KW-1133">Transmembrane helix</keyword>
<proteinExistence type="predicted"/>
<accession>A8AAX4</accession>
<keyword evidence="1" id="KW-0472">Membrane</keyword>
<dbReference type="RefSeq" id="WP_012123040.1">
    <property type="nucleotide sequence ID" value="NC_009776.1"/>
</dbReference>
<dbReference type="HOGENOM" id="CLU_2230345_0_0_2"/>
<dbReference type="EMBL" id="CP000816">
    <property type="protein sequence ID" value="ABU82076.1"/>
    <property type="molecule type" value="Genomic_DNA"/>
</dbReference>